<dbReference type="Pfam" id="PF12796">
    <property type="entry name" value="Ank_2"/>
    <property type="match status" value="1"/>
</dbReference>
<organism evidence="2 3">
    <name type="scientific">Stylophora pistillata</name>
    <name type="common">Smooth cauliflower coral</name>
    <dbReference type="NCBI Taxonomy" id="50429"/>
    <lineage>
        <taxon>Eukaryota</taxon>
        <taxon>Metazoa</taxon>
        <taxon>Cnidaria</taxon>
        <taxon>Anthozoa</taxon>
        <taxon>Hexacorallia</taxon>
        <taxon>Scleractinia</taxon>
        <taxon>Astrocoeniina</taxon>
        <taxon>Pocilloporidae</taxon>
        <taxon>Stylophora</taxon>
    </lineage>
</organism>
<dbReference type="PANTHER" id="PTHR46899">
    <property type="entry name" value="PROTEIN PHOSPHATASE 1 REGULATORY SUBUNIT 27"/>
    <property type="match status" value="1"/>
</dbReference>
<comment type="caution">
    <text evidence="2">The sequence shown here is derived from an EMBL/GenBank/DDBJ whole genome shotgun (WGS) entry which is preliminary data.</text>
</comment>
<dbReference type="InterPro" id="IPR036770">
    <property type="entry name" value="Ankyrin_rpt-contain_sf"/>
</dbReference>
<proteinExistence type="predicted"/>
<keyword evidence="1" id="KW-0040">ANK repeat</keyword>
<gene>
    <name evidence="2" type="primary">Ppp1r27</name>
    <name evidence="2" type="ORF">AWC38_SpisGene14005</name>
</gene>
<dbReference type="PROSITE" id="PS50088">
    <property type="entry name" value="ANK_REPEAT"/>
    <property type="match status" value="2"/>
</dbReference>
<dbReference type="EMBL" id="LSMT01000274">
    <property type="protein sequence ID" value="PFX21525.1"/>
    <property type="molecule type" value="Genomic_DNA"/>
</dbReference>
<dbReference type="SMART" id="SM00248">
    <property type="entry name" value="ANK"/>
    <property type="match status" value="2"/>
</dbReference>
<feature type="repeat" description="ANK" evidence="1">
    <location>
        <begin position="130"/>
        <end position="162"/>
    </location>
</feature>
<accession>A0A2B4RZ55</accession>
<dbReference type="OrthoDB" id="5951143at2759"/>
<protein>
    <submittedName>
        <fullName evidence="2">Protein phosphatase 1 regulatory subunit 27</fullName>
    </submittedName>
</protein>
<dbReference type="Proteomes" id="UP000225706">
    <property type="component" value="Unassembled WGS sequence"/>
</dbReference>
<dbReference type="InterPro" id="IPR053080">
    <property type="entry name" value="PP1_regulatory_subunit_27"/>
</dbReference>
<dbReference type="InterPro" id="IPR002110">
    <property type="entry name" value="Ankyrin_rpt"/>
</dbReference>
<sequence>MNGYRRKSFCGFVPSVERMKDERYGHLKARKYSEACIQHKINRPPNDKKLGDLRRSASLPDCQEMARIHSKGPSRSKGIFSDPPEGITRTRSVSFAPEVVFFTAVADNDVAELTKIIHKQEIDLNHQSPSGLTALHYAAAEGSFECLQLLIDYGAEVELSDSQGCSALDFAVRGGHFDCASYLIKAGAEIKKIVNGVVLPQQTMALKRILSIERKFSTTSGNTDCQPMDIRGLFVRKHGKLETENSPQQQVRLFQEELGYVSLLHASHETKRRKERNAPHTRYLHKRGSNVHSGVRAEIARALAHHIEGMEPNFKSATFQQLWSELKEPLTVVMRPGKIEDLLTELQKCNLGNTPHGYEIPSDLDGIKRDLVICKIYETLEKNEETSSAEKSKHNKGDYASIWSLLKQPLTSCFKVAELSSLMNELAQCLPRFELAGIKYQVPSKMSEVKRDVIICKVDELFNKPHVDDDSTGSGTEV</sequence>
<evidence type="ECO:0000313" key="3">
    <source>
        <dbReference type="Proteomes" id="UP000225706"/>
    </source>
</evidence>
<dbReference type="Gene3D" id="1.25.40.20">
    <property type="entry name" value="Ankyrin repeat-containing domain"/>
    <property type="match status" value="1"/>
</dbReference>
<evidence type="ECO:0000256" key="1">
    <source>
        <dbReference type="PROSITE-ProRule" id="PRU00023"/>
    </source>
</evidence>
<dbReference type="PANTHER" id="PTHR46899:SF3">
    <property type="entry name" value="PROTEIN PHOSPHATASE 1 REGULATORY SUBUNIT 27"/>
    <property type="match status" value="1"/>
</dbReference>
<dbReference type="STRING" id="50429.A0A2B4RZ55"/>
<keyword evidence="3" id="KW-1185">Reference proteome</keyword>
<feature type="repeat" description="ANK" evidence="1">
    <location>
        <begin position="163"/>
        <end position="195"/>
    </location>
</feature>
<name>A0A2B4RZ55_STYPI</name>
<dbReference type="PROSITE" id="PS50297">
    <property type="entry name" value="ANK_REP_REGION"/>
    <property type="match status" value="2"/>
</dbReference>
<dbReference type="SUPFAM" id="SSF48403">
    <property type="entry name" value="Ankyrin repeat"/>
    <property type="match status" value="1"/>
</dbReference>
<reference evidence="3" key="1">
    <citation type="journal article" date="2017" name="bioRxiv">
        <title>Comparative analysis of the genomes of Stylophora pistillata and Acropora digitifera provides evidence for extensive differences between species of corals.</title>
        <authorList>
            <person name="Voolstra C.R."/>
            <person name="Li Y."/>
            <person name="Liew Y.J."/>
            <person name="Baumgarten S."/>
            <person name="Zoccola D."/>
            <person name="Flot J.-F."/>
            <person name="Tambutte S."/>
            <person name="Allemand D."/>
            <person name="Aranda M."/>
        </authorList>
    </citation>
    <scope>NUCLEOTIDE SEQUENCE [LARGE SCALE GENOMIC DNA]</scope>
</reference>
<evidence type="ECO:0000313" key="2">
    <source>
        <dbReference type="EMBL" id="PFX21525.1"/>
    </source>
</evidence>
<dbReference type="AlphaFoldDB" id="A0A2B4RZ55"/>